<proteinExistence type="predicted"/>
<feature type="region of interest" description="Disordered" evidence="2">
    <location>
        <begin position="410"/>
        <end position="439"/>
    </location>
</feature>
<feature type="compositionally biased region" description="Basic and acidic residues" evidence="2">
    <location>
        <begin position="378"/>
        <end position="388"/>
    </location>
</feature>
<evidence type="ECO:0000256" key="1">
    <source>
        <dbReference type="SAM" id="Coils"/>
    </source>
</evidence>
<reference evidence="3 4" key="1">
    <citation type="submission" date="2019-06" db="EMBL/GenBank/DDBJ databases">
        <authorList>
            <person name="Palmer J.M."/>
        </authorList>
    </citation>
    <scope>NUCLEOTIDE SEQUENCE [LARGE SCALE GENOMIC DNA]</scope>
    <source>
        <strain evidence="3 4">TWF102</strain>
    </source>
</reference>
<feature type="region of interest" description="Disordered" evidence="2">
    <location>
        <begin position="361"/>
        <end position="388"/>
    </location>
</feature>
<keyword evidence="1" id="KW-0175">Coiled coil</keyword>
<feature type="compositionally biased region" description="Low complexity" evidence="2">
    <location>
        <begin position="363"/>
        <end position="377"/>
    </location>
</feature>
<dbReference type="AlphaFoldDB" id="A0A7C8JHG0"/>
<protein>
    <submittedName>
        <fullName evidence="3">Uncharacterized protein</fullName>
    </submittedName>
</protein>
<feature type="region of interest" description="Disordered" evidence="2">
    <location>
        <begin position="291"/>
        <end position="318"/>
    </location>
</feature>
<dbReference type="PANTHER" id="PTHR34706">
    <property type="entry name" value="SLR1338 PROTEIN"/>
    <property type="match status" value="1"/>
</dbReference>
<dbReference type="EMBL" id="WIQW01000016">
    <property type="protein sequence ID" value="KAF3104382.1"/>
    <property type="molecule type" value="Genomic_DNA"/>
</dbReference>
<evidence type="ECO:0000256" key="2">
    <source>
        <dbReference type="SAM" id="MobiDB-lite"/>
    </source>
</evidence>
<evidence type="ECO:0000313" key="4">
    <source>
        <dbReference type="Proteomes" id="UP000475325"/>
    </source>
</evidence>
<feature type="coiled-coil region" evidence="1">
    <location>
        <begin position="492"/>
        <end position="519"/>
    </location>
</feature>
<accession>A0A7C8JHG0</accession>
<feature type="compositionally biased region" description="Polar residues" evidence="2">
    <location>
        <begin position="424"/>
        <end position="439"/>
    </location>
</feature>
<name>A0A7C8JHG0_ORBOL</name>
<dbReference type="Proteomes" id="UP000475325">
    <property type="component" value="Unassembled WGS sequence"/>
</dbReference>
<comment type="caution">
    <text evidence="3">The sequence shown here is derived from an EMBL/GenBank/DDBJ whole genome shotgun (WGS) entry which is preliminary data.</text>
</comment>
<evidence type="ECO:0000313" key="3">
    <source>
        <dbReference type="EMBL" id="KAF3104382.1"/>
    </source>
</evidence>
<sequence>MQYEFYRMGRARTNTENETDPNSSVDALVPSDRGEGELVGLIAESSTNRDVTILTQENRPIIIKFPASSIEMSRLYANLSGSTLISHSLNRRRLLQSTPTDPGSHLFQFSTTTKITLTVSGAFKRLIAQYYIYELMAITSGQTKDARNNFVAFYTSSGVQVSTARAPRHYRQDLQPYVCIAASCSKLRPTYSSSREWFNHMVSAHSECWSQNLHNKPLLTCLAGHDNNSAYIFSTRDELFNHNILHHNHIEELNIGKGDDGRAEDYAIEGASLAPLCPLCFFRVETDLDHEEKPTDDYTSPDEASQGQRKKVKYSPNTTRPEKIVTSWAMGSHIAEHLHYLMVVSLQLMSAMNRKLYGKNDTESTLTSNSSSNIISEPGKEVKEKLEDLSSNSMKSLGWFDLEDEDEILDSPKSESIPERSRSDYTSAHQLSPTPSEYTPGSNLRILDFQILHSEEPEIPVSLLQMEISNHEYYNLLKELIRKAKSPFNFRKRTLETMAKRLEAEGREIREELGRSQDDLVGLAAVSLYDIYIMCSDGESMEWGGPFNKLLVTLESIPDWAAKLGQGISLRFITNAHPADGSWDGLRSGVHIHKICQEIRLQGKTPLAQALQDKIFDPIIPKRFSIDSFSRREGEVKPAIVAIITDREPTDLGGSDTENITNITFPDPSESGFRHFRNNILRFVNDVPTGSIIFIFIKLRETGFGLDLFLKRIRADADIKDMIHCSEVKLTDTTAGHRSPFYPRFPTYEMSREWLAFLFLGLLLLWSQITNDAYIASDPT</sequence>
<dbReference type="PANTHER" id="PTHR34706:SF1">
    <property type="entry name" value="VWFA DOMAIN-CONTAINING PROTEIN"/>
    <property type="match status" value="1"/>
</dbReference>
<gene>
    <name evidence="3" type="ORF">TWF102_003023</name>
</gene>
<feature type="compositionally biased region" description="Basic and acidic residues" evidence="2">
    <location>
        <begin position="410"/>
        <end position="423"/>
    </location>
</feature>
<organism evidence="3 4">
    <name type="scientific">Orbilia oligospora</name>
    <name type="common">Nematode-trapping fungus</name>
    <name type="synonym">Arthrobotrys oligospora</name>
    <dbReference type="NCBI Taxonomy" id="2813651"/>
    <lineage>
        <taxon>Eukaryota</taxon>
        <taxon>Fungi</taxon>
        <taxon>Dikarya</taxon>
        <taxon>Ascomycota</taxon>
        <taxon>Pezizomycotina</taxon>
        <taxon>Orbiliomycetes</taxon>
        <taxon>Orbiliales</taxon>
        <taxon>Orbiliaceae</taxon>
        <taxon>Orbilia</taxon>
    </lineage>
</organism>